<evidence type="ECO:0000313" key="4">
    <source>
        <dbReference type="EMBL" id="PQJ27379.1"/>
    </source>
</evidence>
<feature type="compositionally biased region" description="Basic and acidic residues" evidence="1">
    <location>
        <begin position="288"/>
        <end position="302"/>
    </location>
</feature>
<feature type="compositionally biased region" description="Basic and acidic residues" evidence="1">
    <location>
        <begin position="271"/>
        <end position="280"/>
    </location>
</feature>
<evidence type="ECO:0000313" key="5">
    <source>
        <dbReference type="Proteomes" id="UP000239907"/>
    </source>
</evidence>
<evidence type="ECO:0000259" key="3">
    <source>
        <dbReference type="Pfam" id="PF07587"/>
    </source>
</evidence>
<dbReference type="InterPro" id="IPR011444">
    <property type="entry name" value="DUF1549"/>
</dbReference>
<protein>
    <recommendedName>
        <fullName evidence="6">DUF1553 domain-containing protein</fullName>
    </recommendedName>
</protein>
<dbReference type="InterPro" id="IPR022655">
    <property type="entry name" value="DUF1553"/>
</dbReference>
<keyword evidence="5" id="KW-1185">Reference proteome</keyword>
<organism evidence="4 5">
    <name type="scientific">Rubritalea profundi</name>
    <dbReference type="NCBI Taxonomy" id="1658618"/>
    <lineage>
        <taxon>Bacteria</taxon>
        <taxon>Pseudomonadati</taxon>
        <taxon>Verrucomicrobiota</taxon>
        <taxon>Verrucomicrobiia</taxon>
        <taxon>Verrucomicrobiales</taxon>
        <taxon>Rubritaleaceae</taxon>
        <taxon>Rubritalea</taxon>
    </lineage>
</organism>
<feature type="domain" description="DUF1553" evidence="3">
    <location>
        <begin position="465"/>
        <end position="721"/>
    </location>
</feature>
<sequence length="775" mass="86820">MNNNMPYDEFVIKQIAGDLLPNATQSDRIATGFLRNSMTNEEGGAKPEQFRIEGVFDRIDAIGKSMLGLTAQCAQCHTHKYDPLTHDEYYGMFAFLNGIEETSIAALTLEQQRATDKLFAEISAIDREITKKSSKVDTAYKKWQEEMLSLPRTKWQALELYQLGDSGQKYFPLPDKSIINMGYAATKGTESFTSSLEIPVVRSVRFEAMNDPYLPMLGPGRSTKGTAALGEFILLAGTDPAKLEDLKFTNPVASVNPPVTTLDPLRFPKNAKRDPDDRKTGPASFALDGDRKTAWTNERDPARNNEPAVLTLELAEPLKADAKLHFKYRLVQPHGGFNSDDNQTYNFGRVRISVAPTLPNTLDQMPPLVLEALLTDPKKRTTEQSARMFAHWRENNPKFAAETKQIESIYSKVPEPTWALVAAETAKSRETRLFDRGEQTHPKHLVKPHVPGFLHPLPEGDPESRLTFAKWIVDPASPVAARVMVNRIWQAYFGIGLLETSEDFGHQAAATSHPKLLDWLAVEFMESGWDMKRIHYLITTSATYRQSSLVSPALQDRDPKNRLLARASRFRVPAETVRDIQLVSSGLLNPQLGGRSVFPPAPRYLFERPVSYGPKTWLVEEDSQRYRRALYTFRFRSVPYPMLTTFDAPSGAISCVRRTLSTTPLQALVTLNEQVSLEAALGLAHRMLTDEGSLEQKLSRAFERCTSRTPDAEEVAALVSVYKANLTPDSEQAKLFKKTYNPVTLDLSAHPIEKLFAAATVARTLLNLDETITKN</sequence>
<feature type="domain" description="DUF1549" evidence="2">
    <location>
        <begin position="1"/>
        <end position="100"/>
    </location>
</feature>
<reference evidence="4 5" key="1">
    <citation type="submission" date="2016-12" db="EMBL/GenBank/DDBJ databases">
        <title>Study of bacterial adaptation to deep sea.</title>
        <authorList>
            <person name="Song J."/>
            <person name="Yoshizawa S."/>
            <person name="Kogure K."/>
        </authorList>
    </citation>
    <scope>NUCLEOTIDE SEQUENCE [LARGE SCALE GENOMIC DNA]</scope>
    <source>
        <strain evidence="4 5">SAORIC-165</strain>
    </source>
</reference>
<dbReference type="PANTHER" id="PTHR35889">
    <property type="entry name" value="CYCLOINULO-OLIGOSACCHARIDE FRUCTANOTRANSFERASE-RELATED"/>
    <property type="match status" value="1"/>
</dbReference>
<name>A0A2S7TXE3_9BACT</name>
<proteinExistence type="predicted"/>
<dbReference type="AlphaFoldDB" id="A0A2S7TXE3"/>
<dbReference type="Pfam" id="PF07587">
    <property type="entry name" value="PSD1"/>
    <property type="match status" value="1"/>
</dbReference>
<dbReference type="Pfam" id="PF07583">
    <property type="entry name" value="PSCyt2"/>
    <property type="match status" value="1"/>
</dbReference>
<feature type="region of interest" description="Disordered" evidence="1">
    <location>
        <begin position="259"/>
        <end position="302"/>
    </location>
</feature>
<dbReference type="Proteomes" id="UP000239907">
    <property type="component" value="Unassembled WGS sequence"/>
</dbReference>
<dbReference type="PANTHER" id="PTHR35889:SF3">
    <property type="entry name" value="F-BOX DOMAIN-CONTAINING PROTEIN"/>
    <property type="match status" value="1"/>
</dbReference>
<evidence type="ECO:0008006" key="6">
    <source>
        <dbReference type="Google" id="ProtNLM"/>
    </source>
</evidence>
<accession>A0A2S7TXE3</accession>
<evidence type="ECO:0000256" key="1">
    <source>
        <dbReference type="SAM" id="MobiDB-lite"/>
    </source>
</evidence>
<comment type="caution">
    <text evidence="4">The sequence shown here is derived from an EMBL/GenBank/DDBJ whole genome shotgun (WGS) entry which is preliminary data.</text>
</comment>
<dbReference type="OrthoDB" id="174165at2"/>
<evidence type="ECO:0000259" key="2">
    <source>
        <dbReference type="Pfam" id="PF07583"/>
    </source>
</evidence>
<gene>
    <name evidence="4" type="ORF">BSZ32_01950</name>
</gene>
<dbReference type="EMBL" id="MQWA01000001">
    <property type="protein sequence ID" value="PQJ27379.1"/>
    <property type="molecule type" value="Genomic_DNA"/>
</dbReference>